<evidence type="ECO:0000259" key="8">
    <source>
        <dbReference type="PROSITE" id="PS51294"/>
    </source>
</evidence>
<reference evidence="9 10" key="1">
    <citation type="submission" date="2024-06" db="EMBL/GenBank/DDBJ databases">
        <title>A chromosome level genome sequence of Diviner's sage (Salvia divinorum).</title>
        <authorList>
            <person name="Ford S.A."/>
            <person name="Ro D.-K."/>
            <person name="Ness R.W."/>
            <person name="Phillips M.A."/>
        </authorList>
    </citation>
    <scope>NUCLEOTIDE SEQUENCE [LARGE SCALE GENOMIC DNA]</scope>
    <source>
        <strain evidence="9">SAF-2024a</strain>
        <tissue evidence="9">Leaf</tissue>
    </source>
</reference>
<dbReference type="GO" id="GO:0003677">
    <property type="term" value="F:DNA binding"/>
    <property type="evidence" value="ECO:0007669"/>
    <property type="project" value="UniProtKB-KW"/>
</dbReference>
<sequence>MVRPPSIDSNGMKKGAWSEDEDQKLRSYIQRYGHWNWRLLPKYAGLKRCGKSCRLRWVNYLKPGVKRGHFSKEERQIVIKLHDELGNKWSAIAEKLPGRTDNEIKNFWHTRVERRRKPNHSAKPINTLSYAEKTDSSEATSLSTSHDLTPPFDDASLSTNSSQDELEPMLWEMLKADAAKNEGLAAHVFNEEVLEFDYPELRYSELSCSGSSYGSGLNSWAVEDEACGSFWNESESETSSYSYANPAVEEEGLLLGYDPLLQYFDYETSLFW</sequence>
<comment type="subcellular location">
    <subcellularLocation>
        <location evidence="1">Nucleus</location>
    </subcellularLocation>
</comment>
<dbReference type="InterPro" id="IPR009057">
    <property type="entry name" value="Homeodomain-like_sf"/>
</dbReference>
<feature type="region of interest" description="Disordered" evidence="6">
    <location>
        <begin position="115"/>
        <end position="161"/>
    </location>
</feature>
<feature type="domain" description="HTH myb-type" evidence="8">
    <location>
        <begin position="62"/>
        <end position="116"/>
    </location>
</feature>
<comment type="caution">
    <text evidence="9">The sequence shown here is derived from an EMBL/GenBank/DDBJ whole genome shotgun (WGS) entry which is preliminary data.</text>
</comment>
<dbReference type="SUPFAM" id="SSF46689">
    <property type="entry name" value="Homeodomain-like"/>
    <property type="match status" value="1"/>
</dbReference>
<dbReference type="PROSITE" id="PS50090">
    <property type="entry name" value="MYB_LIKE"/>
    <property type="match status" value="2"/>
</dbReference>
<dbReference type="InterPro" id="IPR001005">
    <property type="entry name" value="SANT/Myb"/>
</dbReference>
<evidence type="ECO:0000256" key="4">
    <source>
        <dbReference type="ARBA" id="ARBA00023242"/>
    </source>
</evidence>
<feature type="domain" description="Myb-like" evidence="7">
    <location>
        <begin position="62"/>
        <end position="112"/>
    </location>
</feature>
<dbReference type="EMBL" id="JBEAFC010000004">
    <property type="protein sequence ID" value="KAL1560734.1"/>
    <property type="molecule type" value="Genomic_DNA"/>
</dbReference>
<comment type="function">
    <text evidence="5">Transcription factor.</text>
</comment>
<feature type="domain" description="Myb-like" evidence="7">
    <location>
        <begin position="9"/>
        <end position="61"/>
    </location>
</feature>
<keyword evidence="3" id="KW-0238">DNA-binding</keyword>
<dbReference type="InterPro" id="IPR015495">
    <property type="entry name" value="Myb_TF_plants"/>
</dbReference>
<evidence type="ECO:0000256" key="3">
    <source>
        <dbReference type="ARBA" id="ARBA00023125"/>
    </source>
</evidence>
<dbReference type="PROSITE" id="PS51294">
    <property type="entry name" value="HTH_MYB"/>
    <property type="match status" value="2"/>
</dbReference>
<dbReference type="FunFam" id="1.10.10.60:FF:000001">
    <property type="entry name" value="MYB-related transcription factor"/>
    <property type="match status" value="1"/>
</dbReference>
<evidence type="ECO:0000256" key="1">
    <source>
        <dbReference type="ARBA" id="ARBA00004123"/>
    </source>
</evidence>
<organism evidence="9 10">
    <name type="scientific">Salvia divinorum</name>
    <name type="common">Maria pastora</name>
    <name type="synonym">Diviner's sage</name>
    <dbReference type="NCBI Taxonomy" id="28513"/>
    <lineage>
        <taxon>Eukaryota</taxon>
        <taxon>Viridiplantae</taxon>
        <taxon>Streptophyta</taxon>
        <taxon>Embryophyta</taxon>
        <taxon>Tracheophyta</taxon>
        <taxon>Spermatophyta</taxon>
        <taxon>Magnoliopsida</taxon>
        <taxon>eudicotyledons</taxon>
        <taxon>Gunneridae</taxon>
        <taxon>Pentapetalae</taxon>
        <taxon>asterids</taxon>
        <taxon>lamiids</taxon>
        <taxon>Lamiales</taxon>
        <taxon>Lamiaceae</taxon>
        <taxon>Nepetoideae</taxon>
        <taxon>Mentheae</taxon>
        <taxon>Salviinae</taxon>
        <taxon>Salvia</taxon>
        <taxon>Salvia subgen. Calosphace</taxon>
    </lineage>
</organism>
<keyword evidence="10" id="KW-1185">Reference proteome</keyword>
<dbReference type="AlphaFoldDB" id="A0ABD1HW83"/>
<dbReference type="Gene3D" id="1.10.10.60">
    <property type="entry name" value="Homeodomain-like"/>
    <property type="match status" value="2"/>
</dbReference>
<feature type="compositionally biased region" description="Polar residues" evidence="6">
    <location>
        <begin position="137"/>
        <end position="147"/>
    </location>
</feature>
<accession>A0ABD1HW83</accession>
<dbReference type="PANTHER" id="PTHR10641">
    <property type="entry name" value="MYB FAMILY TRANSCRIPTION FACTOR"/>
    <property type="match status" value="1"/>
</dbReference>
<evidence type="ECO:0000256" key="5">
    <source>
        <dbReference type="ARBA" id="ARBA00057804"/>
    </source>
</evidence>
<keyword evidence="4" id="KW-0539">Nucleus</keyword>
<gene>
    <name evidence="9" type="ORF">AAHA92_10915</name>
</gene>
<evidence type="ECO:0000313" key="9">
    <source>
        <dbReference type="EMBL" id="KAL1560734.1"/>
    </source>
</evidence>
<dbReference type="SMART" id="SM00717">
    <property type="entry name" value="SANT"/>
    <property type="match status" value="2"/>
</dbReference>
<dbReference type="Pfam" id="PF00249">
    <property type="entry name" value="Myb_DNA-binding"/>
    <property type="match status" value="2"/>
</dbReference>
<dbReference type="InterPro" id="IPR017930">
    <property type="entry name" value="Myb_dom"/>
</dbReference>
<evidence type="ECO:0000259" key="7">
    <source>
        <dbReference type="PROSITE" id="PS50090"/>
    </source>
</evidence>
<dbReference type="PANTHER" id="PTHR10641:SF1377">
    <property type="entry name" value="MYB-RELATED PROTEIN MYB4-LIKE"/>
    <property type="match status" value="1"/>
</dbReference>
<feature type="domain" description="HTH myb-type" evidence="8">
    <location>
        <begin position="9"/>
        <end position="61"/>
    </location>
</feature>
<evidence type="ECO:0000256" key="6">
    <source>
        <dbReference type="SAM" id="MobiDB-lite"/>
    </source>
</evidence>
<dbReference type="Proteomes" id="UP001567538">
    <property type="component" value="Unassembled WGS sequence"/>
</dbReference>
<name>A0ABD1HW83_SALDI</name>
<dbReference type="CDD" id="cd00167">
    <property type="entry name" value="SANT"/>
    <property type="match status" value="2"/>
</dbReference>
<keyword evidence="2" id="KW-0677">Repeat</keyword>
<evidence type="ECO:0000256" key="2">
    <source>
        <dbReference type="ARBA" id="ARBA00022737"/>
    </source>
</evidence>
<protein>
    <submittedName>
        <fullName evidence="9">Transcription factor MYB10-like isoform X1</fullName>
    </submittedName>
</protein>
<dbReference type="GO" id="GO:0005634">
    <property type="term" value="C:nucleus"/>
    <property type="evidence" value="ECO:0007669"/>
    <property type="project" value="UniProtKB-SubCell"/>
</dbReference>
<evidence type="ECO:0000313" key="10">
    <source>
        <dbReference type="Proteomes" id="UP001567538"/>
    </source>
</evidence>
<proteinExistence type="predicted"/>